<evidence type="ECO:0000313" key="1">
    <source>
        <dbReference type="EMBL" id="DBA20822.1"/>
    </source>
</evidence>
<keyword evidence="2" id="KW-1185">Reference proteome</keyword>
<reference evidence="1" key="1">
    <citation type="thesis" date="2020" institute="ProQuest LLC" country="789 East Eisenhower Parkway, Ann Arbor, MI, USA">
        <title>Comparative Genomics and Chromosome Evolution.</title>
        <authorList>
            <person name="Mudd A.B."/>
        </authorList>
    </citation>
    <scope>NUCLEOTIDE SEQUENCE</scope>
    <source>
        <strain evidence="1">1538</strain>
        <tissue evidence="1">Blood</tissue>
    </source>
</reference>
<gene>
    <name evidence="1" type="ORF">GDO54_017565</name>
</gene>
<organism evidence="1 2">
    <name type="scientific">Pyxicephalus adspersus</name>
    <name type="common">African bullfrog</name>
    <dbReference type="NCBI Taxonomy" id="30357"/>
    <lineage>
        <taxon>Eukaryota</taxon>
        <taxon>Metazoa</taxon>
        <taxon>Chordata</taxon>
        <taxon>Craniata</taxon>
        <taxon>Vertebrata</taxon>
        <taxon>Euteleostomi</taxon>
        <taxon>Amphibia</taxon>
        <taxon>Batrachia</taxon>
        <taxon>Anura</taxon>
        <taxon>Neobatrachia</taxon>
        <taxon>Ranoidea</taxon>
        <taxon>Pyxicephalidae</taxon>
        <taxon>Pyxicephalinae</taxon>
        <taxon>Pyxicephalus</taxon>
    </lineage>
</organism>
<accession>A0AAV3A967</accession>
<proteinExistence type="predicted"/>
<dbReference type="EMBL" id="DYDO01000007">
    <property type="protein sequence ID" value="DBA20822.1"/>
    <property type="molecule type" value="Genomic_DNA"/>
</dbReference>
<dbReference type="AlphaFoldDB" id="A0AAV3A967"/>
<dbReference type="Proteomes" id="UP001181693">
    <property type="component" value="Unassembled WGS sequence"/>
</dbReference>
<comment type="caution">
    <text evidence="1">The sequence shown here is derived from an EMBL/GenBank/DDBJ whole genome shotgun (WGS) entry which is preliminary data.</text>
</comment>
<name>A0AAV3A967_PYXAD</name>
<sequence length="88" mass="10051">MAMITQPPPVTVIGSQIEWLRLRSITVAKTQAVPYMKEPIVFLTTRTLHILAKLKFEIMCVPLGNQFPLVFIFPRTKCLLFISMTFLA</sequence>
<evidence type="ECO:0000313" key="2">
    <source>
        <dbReference type="Proteomes" id="UP001181693"/>
    </source>
</evidence>
<protein>
    <submittedName>
        <fullName evidence="1">Uncharacterized protein</fullName>
    </submittedName>
</protein>